<dbReference type="STRING" id="1884381.SAMN05518846_12827"/>
<evidence type="ECO:0000313" key="3">
    <source>
        <dbReference type="Proteomes" id="UP000198915"/>
    </source>
</evidence>
<dbReference type="SUPFAM" id="SSF53067">
    <property type="entry name" value="Actin-like ATPase domain"/>
    <property type="match status" value="1"/>
</dbReference>
<dbReference type="EMBL" id="FORT01000028">
    <property type="protein sequence ID" value="SFL00161.1"/>
    <property type="molecule type" value="Genomic_DNA"/>
</dbReference>
<dbReference type="Gene3D" id="3.30.420.40">
    <property type="match status" value="2"/>
</dbReference>
<organism evidence="2 3">
    <name type="scientific">Brevibacillus centrosporus</name>
    <dbReference type="NCBI Taxonomy" id="54910"/>
    <lineage>
        <taxon>Bacteria</taxon>
        <taxon>Bacillati</taxon>
        <taxon>Bacillota</taxon>
        <taxon>Bacilli</taxon>
        <taxon>Bacillales</taxon>
        <taxon>Paenibacillaceae</taxon>
        <taxon>Brevibacillus</taxon>
    </lineage>
</organism>
<dbReference type="PANTHER" id="PTHR18964:SF149">
    <property type="entry name" value="BIFUNCTIONAL UDP-N-ACETYLGLUCOSAMINE 2-EPIMERASE_N-ACETYLMANNOSAMINE KINASE"/>
    <property type="match status" value="1"/>
</dbReference>
<dbReference type="Proteomes" id="UP000198915">
    <property type="component" value="Unassembled WGS sequence"/>
</dbReference>
<name>A0A1I4E7L2_9BACL</name>
<dbReference type="InterPro" id="IPR049874">
    <property type="entry name" value="ROK_cs"/>
</dbReference>
<dbReference type="PROSITE" id="PS01125">
    <property type="entry name" value="ROK"/>
    <property type="match status" value="1"/>
</dbReference>
<keyword evidence="2" id="KW-0418">Kinase</keyword>
<dbReference type="AlphaFoldDB" id="A0A1I4E7L2"/>
<dbReference type="InterPro" id="IPR043129">
    <property type="entry name" value="ATPase_NBD"/>
</dbReference>
<proteinExistence type="inferred from homology"/>
<dbReference type="InterPro" id="IPR000600">
    <property type="entry name" value="ROK"/>
</dbReference>
<dbReference type="RefSeq" id="WP_092277307.1">
    <property type="nucleotide sequence ID" value="NZ_FORT01000028.1"/>
</dbReference>
<comment type="similarity">
    <text evidence="1">Belongs to the ROK (NagC/XylR) family.</text>
</comment>
<dbReference type="PANTHER" id="PTHR18964">
    <property type="entry name" value="ROK (REPRESSOR, ORF, KINASE) FAMILY"/>
    <property type="match status" value="1"/>
</dbReference>
<gene>
    <name evidence="2" type="ORF">SAMN05518846_12827</name>
</gene>
<keyword evidence="2" id="KW-0808">Transferase</keyword>
<dbReference type="GO" id="GO:0016301">
    <property type="term" value="F:kinase activity"/>
    <property type="evidence" value="ECO:0007669"/>
    <property type="project" value="UniProtKB-KW"/>
</dbReference>
<dbReference type="Pfam" id="PF00480">
    <property type="entry name" value="ROK"/>
    <property type="match status" value="1"/>
</dbReference>
<sequence>MHNCPFPDLIYAIDIGGTKIDCIRVFNGELTHYQMNTPNSGFYNEDFKLLREWVANFLIAGEGKVVVSFPGLVKEDVIIKWPNKAYWEGYSLREDLCKIFTTCKVEIYEDCNMGAFVNYLIFNEKKHSLYINIGTGIGCGILLDGKLFTGAQGYAGEFGHTIVQPDSIIQCTCGKRGCLQLYSSGRGMIQRLQEKSKLYQAVSSLEEFSSDSLGDTFVKETILEGAKLFGVALSNFISIFDVTDIHFGGSVLHNQLFRETFIQTAHEIECEFLQRELHFIINPFFNSSLIGALLKAANYDKLPNERRTFFNDSLKKFRSVNYQRLVL</sequence>
<evidence type="ECO:0000313" key="2">
    <source>
        <dbReference type="EMBL" id="SFL00161.1"/>
    </source>
</evidence>
<evidence type="ECO:0000256" key="1">
    <source>
        <dbReference type="ARBA" id="ARBA00006479"/>
    </source>
</evidence>
<accession>A0A1I4E7L2</accession>
<protein>
    <submittedName>
        <fullName evidence="2">Sugar kinase of the NBD/HSP70 family, may contain an N-terminal HTH domain</fullName>
    </submittedName>
</protein>
<reference evidence="3" key="1">
    <citation type="submission" date="2016-10" db="EMBL/GenBank/DDBJ databases">
        <authorList>
            <person name="Varghese N."/>
            <person name="Submissions S."/>
        </authorList>
    </citation>
    <scope>NUCLEOTIDE SEQUENCE [LARGE SCALE GENOMIC DNA]</scope>
    <source>
        <strain evidence="3">OK042</strain>
    </source>
</reference>
<keyword evidence="3" id="KW-1185">Reference proteome</keyword>